<name>A0AAE0TMK5_9PEZI</name>
<comment type="caution">
    <text evidence="5">The sequence shown here is derived from an EMBL/GenBank/DDBJ whole genome shotgun (WGS) entry which is preliminary data.</text>
</comment>
<feature type="coiled-coil region" evidence="4">
    <location>
        <begin position="133"/>
        <end position="164"/>
    </location>
</feature>
<reference evidence="5" key="1">
    <citation type="submission" date="2023-07" db="EMBL/GenBank/DDBJ databases">
        <title>Black Yeasts Isolated from many extreme environments.</title>
        <authorList>
            <person name="Coleine C."/>
            <person name="Stajich J.E."/>
            <person name="Selbmann L."/>
        </authorList>
    </citation>
    <scope>NUCLEOTIDE SEQUENCE</scope>
    <source>
        <strain evidence="5">CCFEE 5485</strain>
    </source>
</reference>
<evidence type="ECO:0000313" key="6">
    <source>
        <dbReference type="Proteomes" id="UP001274830"/>
    </source>
</evidence>
<protein>
    <recommendedName>
        <fullName evidence="2">Structural maintenance of chromosomes protein 5</fullName>
    </recommendedName>
</protein>
<evidence type="ECO:0000256" key="4">
    <source>
        <dbReference type="SAM" id="Coils"/>
    </source>
</evidence>
<keyword evidence="3 4" id="KW-0175">Coiled coil</keyword>
<dbReference type="Gene3D" id="3.40.50.300">
    <property type="entry name" value="P-loop containing nucleotide triphosphate hydrolases"/>
    <property type="match status" value="1"/>
</dbReference>
<dbReference type="Proteomes" id="UP001274830">
    <property type="component" value="Unassembled WGS sequence"/>
</dbReference>
<dbReference type="PANTHER" id="PTHR45916">
    <property type="entry name" value="STRUCTURAL MAINTENANCE OF CHROMOSOMES PROTEIN 5"/>
    <property type="match status" value="1"/>
</dbReference>
<dbReference type="InterPro" id="IPR027417">
    <property type="entry name" value="P-loop_NTPase"/>
</dbReference>
<feature type="coiled-coil region" evidence="4">
    <location>
        <begin position="15"/>
        <end position="49"/>
    </location>
</feature>
<dbReference type="EMBL" id="JAUTXT010000073">
    <property type="protein sequence ID" value="KAK3669737.1"/>
    <property type="molecule type" value="Genomic_DNA"/>
</dbReference>
<organism evidence="5 6">
    <name type="scientific">Recurvomyces mirabilis</name>
    <dbReference type="NCBI Taxonomy" id="574656"/>
    <lineage>
        <taxon>Eukaryota</taxon>
        <taxon>Fungi</taxon>
        <taxon>Dikarya</taxon>
        <taxon>Ascomycota</taxon>
        <taxon>Pezizomycotina</taxon>
        <taxon>Dothideomycetes</taxon>
        <taxon>Dothideomycetidae</taxon>
        <taxon>Mycosphaerellales</taxon>
        <taxon>Teratosphaeriaceae</taxon>
        <taxon>Recurvomyces</taxon>
    </lineage>
</organism>
<dbReference type="GO" id="GO:0030915">
    <property type="term" value="C:Smc5-Smc6 complex"/>
    <property type="evidence" value="ECO:0007669"/>
    <property type="project" value="TreeGrafter"/>
</dbReference>
<sequence length="449" mass="51318">MTRYFTDVSAAQHEDANMEARVETAQRTIEEYQQTKAELSREFKAKARVAREDADIREEKNTRQKALSQDNALPTKFESAEDKLTEAPEKINALGATRRDVAGRGDRLTVEKGQLAIDYGNAVVALRDLIVQHVEAQILAVEAKNDLEKLKEHTQEEKELLELRREVDTSVLLRRRRWRTEASSATYARVSANRWRRVMCLHETHDEVKEWEPERLELEIESMHAKLEMNDGAGGQQILKAYEDRAHAIEKLSRRKEAVDAGLEALETDLTDIREQWEPKLDRLIAQISEAFAENIAKIQCAGEVSVHKDEDFEQWAIPIKNRENETLPVLDHRKQSGGERAVSTIFYLMALQSLARAPFRVVDEINQGMDQRNERLMHARMVDMAYAESSASQYFLITPRLLSGLKYHENMKVHCIASGEHMPDDYREVGFGLLAQRVSAVRSAQAAA</sequence>
<dbReference type="SUPFAM" id="SSF52540">
    <property type="entry name" value="P-loop containing nucleoside triphosphate hydrolases"/>
    <property type="match status" value="1"/>
</dbReference>
<accession>A0AAE0TMK5</accession>
<evidence type="ECO:0000256" key="3">
    <source>
        <dbReference type="ARBA" id="ARBA00023054"/>
    </source>
</evidence>
<evidence type="ECO:0000313" key="5">
    <source>
        <dbReference type="EMBL" id="KAK3669737.1"/>
    </source>
</evidence>
<dbReference type="GO" id="GO:0005634">
    <property type="term" value="C:nucleus"/>
    <property type="evidence" value="ECO:0007669"/>
    <property type="project" value="TreeGrafter"/>
</dbReference>
<comment type="similarity">
    <text evidence="1">Belongs to the SMC family. SMC5 subfamily.</text>
</comment>
<evidence type="ECO:0000256" key="2">
    <source>
        <dbReference type="ARBA" id="ARBA00018687"/>
    </source>
</evidence>
<keyword evidence="6" id="KW-1185">Reference proteome</keyword>
<dbReference type="GO" id="GO:0003697">
    <property type="term" value="F:single-stranded DNA binding"/>
    <property type="evidence" value="ECO:0007669"/>
    <property type="project" value="TreeGrafter"/>
</dbReference>
<proteinExistence type="inferred from homology"/>
<dbReference type="PANTHER" id="PTHR45916:SF1">
    <property type="entry name" value="STRUCTURAL MAINTENANCE OF CHROMOSOMES PROTEIN 5"/>
    <property type="match status" value="1"/>
</dbReference>
<dbReference type="GO" id="GO:0000724">
    <property type="term" value="P:double-strand break repair via homologous recombination"/>
    <property type="evidence" value="ECO:0007669"/>
    <property type="project" value="TreeGrafter"/>
</dbReference>
<evidence type="ECO:0000256" key="1">
    <source>
        <dbReference type="ARBA" id="ARBA00010171"/>
    </source>
</evidence>
<gene>
    <name evidence="5" type="primary">SMC5_2</name>
    <name evidence="5" type="ORF">LTR78_010365</name>
</gene>
<dbReference type="AlphaFoldDB" id="A0AAE0TMK5"/>